<protein>
    <submittedName>
        <fullName evidence="3">Universal stress protein</fullName>
    </submittedName>
</protein>
<evidence type="ECO:0000256" key="1">
    <source>
        <dbReference type="ARBA" id="ARBA00008791"/>
    </source>
</evidence>
<comment type="similarity">
    <text evidence="1">Belongs to the universal stress protein A family.</text>
</comment>
<dbReference type="Pfam" id="PF00582">
    <property type="entry name" value="Usp"/>
    <property type="match status" value="1"/>
</dbReference>
<evidence type="ECO:0000259" key="2">
    <source>
        <dbReference type="Pfam" id="PF00582"/>
    </source>
</evidence>
<accession>A0ABW7RKX9</accession>
<feature type="domain" description="UspA" evidence="2">
    <location>
        <begin position="21"/>
        <end position="161"/>
    </location>
</feature>
<dbReference type="CDD" id="cd00293">
    <property type="entry name" value="USP-like"/>
    <property type="match status" value="1"/>
</dbReference>
<proteinExistence type="inferred from homology"/>
<dbReference type="Proteomes" id="UP001610990">
    <property type="component" value="Unassembled WGS sequence"/>
</dbReference>
<dbReference type="Gene3D" id="3.40.50.620">
    <property type="entry name" value="HUPs"/>
    <property type="match status" value="1"/>
</dbReference>
<dbReference type="EMBL" id="JBIRGH010000021">
    <property type="protein sequence ID" value="MFH8588103.1"/>
    <property type="molecule type" value="Genomic_DNA"/>
</dbReference>
<evidence type="ECO:0000313" key="4">
    <source>
        <dbReference type="Proteomes" id="UP001610990"/>
    </source>
</evidence>
<dbReference type="SUPFAM" id="SSF52402">
    <property type="entry name" value="Adenine nucleotide alpha hydrolases-like"/>
    <property type="match status" value="1"/>
</dbReference>
<dbReference type="InterPro" id="IPR006016">
    <property type="entry name" value="UspA"/>
</dbReference>
<gene>
    <name evidence="3" type="ORF">ACH4GP_27520</name>
</gene>
<dbReference type="InterPro" id="IPR014729">
    <property type="entry name" value="Rossmann-like_a/b/a_fold"/>
</dbReference>
<organism evidence="3 4">
    <name type="scientific">Streptomyces celluloflavus</name>
    <dbReference type="NCBI Taxonomy" id="58344"/>
    <lineage>
        <taxon>Bacteria</taxon>
        <taxon>Bacillati</taxon>
        <taxon>Actinomycetota</taxon>
        <taxon>Actinomycetes</taxon>
        <taxon>Kitasatosporales</taxon>
        <taxon>Streptomycetaceae</taxon>
        <taxon>Streptomyces</taxon>
    </lineage>
</organism>
<sequence>MSARLNDSVNGSQSSILRRISRVVVGVSGSPGSPAALTRAVQEARHRGHLLVPVSAWTPRGGEAAARCAPSPGLDAQTERAAEERLKRAIASALGGMPEDVPVAPTVVRGSVADALVSLAAHPGDLLVLGGGPRHPLVRLVRGGIRRQVTARVQAPVLLVPEPTVPRGTRRWLRDLTADDFRRRAADGLAG</sequence>
<dbReference type="InterPro" id="IPR006015">
    <property type="entry name" value="Universal_stress_UspA"/>
</dbReference>
<dbReference type="RefSeq" id="WP_367430045.1">
    <property type="nucleotide sequence ID" value="NZ_CP108413.1"/>
</dbReference>
<reference evidence="3 4" key="1">
    <citation type="submission" date="2024-10" db="EMBL/GenBank/DDBJ databases">
        <title>The Natural Products Discovery Center: Release of the First 8490 Sequenced Strains for Exploring Actinobacteria Biosynthetic Diversity.</title>
        <authorList>
            <person name="Kalkreuter E."/>
            <person name="Kautsar S.A."/>
            <person name="Yang D."/>
            <person name="Bader C.D."/>
            <person name="Teijaro C.N."/>
            <person name="Fluegel L."/>
            <person name="Davis C.M."/>
            <person name="Simpson J.R."/>
            <person name="Lauterbach L."/>
            <person name="Steele A.D."/>
            <person name="Gui C."/>
            <person name="Meng S."/>
            <person name="Li G."/>
            <person name="Viehrig K."/>
            <person name="Ye F."/>
            <person name="Su P."/>
            <person name="Kiefer A.F."/>
            <person name="Nichols A."/>
            <person name="Cepeda A.J."/>
            <person name="Yan W."/>
            <person name="Fan B."/>
            <person name="Jiang Y."/>
            <person name="Adhikari A."/>
            <person name="Zheng C.-J."/>
            <person name="Schuster L."/>
            <person name="Cowan T.M."/>
            <person name="Smanski M.J."/>
            <person name="Chevrette M.G."/>
            <person name="De Carvalho L.P.S."/>
            <person name="Shen B."/>
        </authorList>
    </citation>
    <scope>NUCLEOTIDE SEQUENCE [LARGE SCALE GENOMIC DNA]</scope>
    <source>
        <strain evidence="3 4">NPDC018013</strain>
    </source>
</reference>
<name>A0ABW7RKX9_9ACTN</name>
<comment type="caution">
    <text evidence="3">The sequence shown here is derived from an EMBL/GenBank/DDBJ whole genome shotgun (WGS) entry which is preliminary data.</text>
</comment>
<keyword evidence="4" id="KW-1185">Reference proteome</keyword>
<dbReference type="PRINTS" id="PR01438">
    <property type="entry name" value="UNVRSLSTRESS"/>
</dbReference>
<evidence type="ECO:0000313" key="3">
    <source>
        <dbReference type="EMBL" id="MFH8588103.1"/>
    </source>
</evidence>